<reference evidence="4 5" key="1">
    <citation type="submission" date="2018-05" db="EMBL/GenBank/DDBJ databases">
        <title>Genome Sequence of an Efficient Indole-Degrading Bacterium, Alcaligenes sp.YBY.</title>
        <authorList>
            <person name="Yang B."/>
        </authorList>
    </citation>
    <scope>NUCLEOTIDE SEQUENCE [LARGE SCALE GENOMIC DNA]</scope>
    <source>
        <strain evidence="4 5">YBY</strain>
    </source>
</reference>
<dbReference type="AlphaFoldDB" id="A0A2U2BKU1"/>
<protein>
    <submittedName>
        <fullName evidence="4">Flavin reductase</fullName>
    </submittedName>
</protein>
<organism evidence="4 5">
    <name type="scientific">Alcaligenes faecalis</name>
    <dbReference type="NCBI Taxonomy" id="511"/>
    <lineage>
        <taxon>Bacteria</taxon>
        <taxon>Pseudomonadati</taxon>
        <taxon>Pseudomonadota</taxon>
        <taxon>Betaproteobacteria</taxon>
        <taxon>Burkholderiales</taxon>
        <taxon>Alcaligenaceae</taxon>
        <taxon>Alcaligenes</taxon>
    </lineage>
</organism>
<evidence type="ECO:0000256" key="2">
    <source>
        <dbReference type="ARBA" id="ARBA00023002"/>
    </source>
</evidence>
<dbReference type="RefSeq" id="WP_109088815.1">
    <property type="nucleotide sequence ID" value="NZ_QEXO01000002.1"/>
</dbReference>
<dbReference type="SUPFAM" id="SSF50475">
    <property type="entry name" value="FMN-binding split barrel"/>
    <property type="match status" value="1"/>
</dbReference>
<keyword evidence="2" id="KW-0560">Oxidoreductase</keyword>
<dbReference type="SMART" id="SM00903">
    <property type="entry name" value="Flavin_Reduct"/>
    <property type="match status" value="1"/>
</dbReference>
<dbReference type="InterPro" id="IPR002563">
    <property type="entry name" value="Flavin_Rdtase-like_dom"/>
</dbReference>
<accession>A0A2U2BKU1</accession>
<dbReference type="GO" id="GO:0010181">
    <property type="term" value="F:FMN binding"/>
    <property type="evidence" value="ECO:0007669"/>
    <property type="project" value="InterPro"/>
</dbReference>
<dbReference type="InterPro" id="IPR012349">
    <property type="entry name" value="Split_barrel_FMN-bd"/>
</dbReference>
<sequence length="170" mass="18767">MTVFSSTFDSDFFRAALGRFATGVTVVTGANKDHPDQAIGLTVSSFNSVSLDPPLVLWSLAKRSQSLPHFVDGEGYVIHVLGASQLSLAKRFAWGEQAERFRDHPTKRSPHGLPMLDDERCSAWFECKPYAVHEAGDHLIFIGEVTHCERSAHQPLIYHAGDFDLTPSLA</sequence>
<proteinExistence type="inferred from homology"/>
<evidence type="ECO:0000256" key="1">
    <source>
        <dbReference type="ARBA" id="ARBA00008898"/>
    </source>
</evidence>
<gene>
    <name evidence="4" type="ORF">DF183_07960</name>
</gene>
<name>A0A2U2BKU1_ALCFA</name>
<dbReference type="Pfam" id="PF01613">
    <property type="entry name" value="Flavin_Reduct"/>
    <property type="match status" value="1"/>
</dbReference>
<feature type="domain" description="Flavin reductase like" evidence="3">
    <location>
        <begin position="17"/>
        <end position="165"/>
    </location>
</feature>
<dbReference type="InterPro" id="IPR050268">
    <property type="entry name" value="NADH-dep_flavin_reductase"/>
</dbReference>
<dbReference type="Gene3D" id="2.30.110.10">
    <property type="entry name" value="Electron Transport, Fmn-binding Protein, Chain A"/>
    <property type="match status" value="1"/>
</dbReference>
<dbReference type="PANTHER" id="PTHR30466">
    <property type="entry name" value="FLAVIN REDUCTASE"/>
    <property type="match status" value="1"/>
</dbReference>
<dbReference type="STRING" id="511.UZ73_06870"/>
<dbReference type="Proteomes" id="UP000245216">
    <property type="component" value="Unassembled WGS sequence"/>
</dbReference>
<dbReference type="EMBL" id="QEXO01000002">
    <property type="protein sequence ID" value="PWE14641.1"/>
    <property type="molecule type" value="Genomic_DNA"/>
</dbReference>
<reference evidence="4 5" key="2">
    <citation type="submission" date="2018-05" db="EMBL/GenBank/DDBJ databases">
        <authorList>
            <person name="Lanie J.A."/>
            <person name="Ng W.-L."/>
            <person name="Kazmierczak K.M."/>
            <person name="Andrzejewski T.M."/>
            <person name="Davidsen T.M."/>
            <person name="Wayne K.J."/>
            <person name="Tettelin H."/>
            <person name="Glass J.I."/>
            <person name="Rusch D."/>
            <person name="Podicherti R."/>
            <person name="Tsui H.-C.T."/>
            <person name="Winkler M.E."/>
        </authorList>
    </citation>
    <scope>NUCLEOTIDE SEQUENCE [LARGE SCALE GENOMIC DNA]</scope>
    <source>
        <strain evidence="4 5">YBY</strain>
    </source>
</reference>
<dbReference type="GO" id="GO:0042602">
    <property type="term" value="F:riboflavin reductase (NADPH) activity"/>
    <property type="evidence" value="ECO:0007669"/>
    <property type="project" value="TreeGrafter"/>
</dbReference>
<evidence type="ECO:0000313" key="4">
    <source>
        <dbReference type="EMBL" id="PWE14641.1"/>
    </source>
</evidence>
<comment type="similarity">
    <text evidence="1">Belongs to the non-flavoprotein flavin reductase family.</text>
</comment>
<dbReference type="PANTHER" id="PTHR30466:SF11">
    <property type="entry name" value="FLAVIN-DEPENDENT MONOOXYGENASE, REDUCTASE SUBUNIT HSAB"/>
    <property type="match status" value="1"/>
</dbReference>
<evidence type="ECO:0000313" key="5">
    <source>
        <dbReference type="Proteomes" id="UP000245216"/>
    </source>
</evidence>
<comment type="caution">
    <text evidence="4">The sequence shown here is derived from an EMBL/GenBank/DDBJ whole genome shotgun (WGS) entry which is preliminary data.</text>
</comment>
<evidence type="ECO:0000259" key="3">
    <source>
        <dbReference type="SMART" id="SM00903"/>
    </source>
</evidence>